<evidence type="ECO:0000313" key="3">
    <source>
        <dbReference type="Proteomes" id="UP000749311"/>
    </source>
</evidence>
<organism evidence="2 3">
    <name type="scientific">Brooklawnia cerclae</name>
    <dbReference type="NCBI Taxonomy" id="349934"/>
    <lineage>
        <taxon>Bacteria</taxon>
        <taxon>Bacillati</taxon>
        <taxon>Actinomycetota</taxon>
        <taxon>Actinomycetes</taxon>
        <taxon>Propionibacteriales</taxon>
        <taxon>Propionibacteriaceae</taxon>
        <taxon>Brooklawnia</taxon>
    </lineage>
</organism>
<accession>A0ABX0SIN3</accession>
<gene>
    <name evidence="2" type="ORF">FB473_001146</name>
</gene>
<sequence>MFNRFANGAREAVTAAVAQAHDMGHTTLGAGHLLIGACTADDQVTAVLGRHGVDAAALRRGMSGEGFAGLSITEVDALESIGIDVPQLVREIGPLPSSRKPWSSRRSGTRGGGAMEFSPGAKKALEAAVVHVKGTRGRPVTPAVVAACCLDDPRVHALVEKLGAAPARIRGDLLAQDADPGSGPRSAV</sequence>
<dbReference type="RefSeq" id="WP_167165520.1">
    <property type="nucleotide sequence ID" value="NZ_BAAAOO010000015.1"/>
</dbReference>
<feature type="region of interest" description="Disordered" evidence="1">
    <location>
        <begin position="96"/>
        <end position="117"/>
    </location>
</feature>
<dbReference type="EMBL" id="JAAMOZ010000001">
    <property type="protein sequence ID" value="NIH56501.1"/>
    <property type="molecule type" value="Genomic_DNA"/>
</dbReference>
<reference evidence="2 3" key="1">
    <citation type="submission" date="2020-02" db="EMBL/GenBank/DDBJ databases">
        <title>Sequencing the genomes of 1000 actinobacteria strains.</title>
        <authorList>
            <person name="Klenk H.-P."/>
        </authorList>
    </citation>
    <scope>NUCLEOTIDE SEQUENCE [LARGE SCALE GENOMIC DNA]</scope>
    <source>
        <strain evidence="2 3">DSM 19609</strain>
    </source>
</reference>
<dbReference type="Proteomes" id="UP000749311">
    <property type="component" value="Unassembled WGS sequence"/>
</dbReference>
<feature type="compositionally biased region" description="Low complexity" evidence="1">
    <location>
        <begin position="96"/>
        <end position="106"/>
    </location>
</feature>
<dbReference type="InterPro" id="IPR036628">
    <property type="entry name" value="Clp_N_dom_sf"/>
</dbReference>
<evidence type="ECO:0000256" key="1">
    <source>
        <dbReference type="SAM" id="MobiDB-lite"/>
    </source>
</evidence>
<protein>
    <recommendedName>
        <fullName evidence="4">Clp R domain-containing protein</fullName>
    </recommendedName>
</protein>
<evidence type="ECO:0000313" key="2">
    <source>
        <dbReference type="EMBL" id="NIH56501.1"/>
    </source>
</evidence>
<proteinExistence type="predicted"/>
<dbReference type="Gene3D" id="1.10.1780.10">
    <property type="entry name" value="Clp, N-terminal domain"/>
    <property type="match status" value="2"/>
</dbReference>
<evidence type="ECO:0008006" key="4">
    <source>
        <dbReference type="Google" id="ProtNLM"/>
    </source>
</evidence>
<keyword evidence="3" id="KW-1185">Reference proteome</keyword>
<dbReference type="SUPFAM" id="SSF81923">
    <property type="entry name" value="Double Clp-N motif"/>
    <property type="match status" value="1"/>
</dbReference>
<comment type="caution">
    <text evidence="2">The sequence shown here is derived from an EMBL/GenBank/DDBJ whole genome shotgun (WGS) entry which is preliminary data.</text>
</comment>
<name>A0ABX0SIN3_9ACTN</name>